<evidence type="ECO:0000313" key="6">
    <source>
        <dbReference type="Proteomes" id="UP000280960"/>
    </source>
</evidence>
<dbReference type="InterPro" id="IPR017900">
    <property type="entry name" value="4Fe4S_Fe_S_CS"/>
</dbReference>
<feature type="domain" description="4Fe-4S ferredoxin-type" evidence="4">
    <location>
        <begin position="31"/>
        <end position="63"/>
    </location>
</feature>
<evidence type="ECO:0000256" key="3">
    <source>
        <dbReference type="ARBA" id="ARBA00023014"/>
    </source>
</evidence>
<keyword evidence="3" id="KW-0411">Iron-sulfur</keyword>
<evidence type="ECO:0000313" key="5">
    <source>
        <dbReference type="EMBL" id="AYO31126.1"/>
    </source>
</evidence>
<dbReference type="SUPFAM" id="SSF54862">
    <property type="entry name" value="4Fe-4S ferredoxins"/>
    <property type="match status" value="1"/>
</dbReference>
<dbReference type="GO" id="GO:0051536">
    <property type="term" value="F:iron-sulfur cluster binding"/>
    <property type="evidence" value="ECO:0007669"/>
    <property type="project" value="UniProtKB-KW"/>
</dbReference>
<sequence length="169" mass="18386">MTQKTGVLYQGYPSEQELSGAPGVPSDERIKKGPVAFIECVQEIPCNPCEEACPYGAITVGKPITNLPKLDEEKCIGCGTCIAACPGLAIFMLNGSKQKAEVSFPYEYYPLPQKGDVVDCVDREGKLVVKGTVLRVVKSPRYDATAVLTVEVPMKYIKIVRSIKRLGRS</sequence>
<dbReference type="Proteomes" id="UP000280960">
    <property type="component" value="Chromosome"/>
</dbReference>
<dbReference type="PROSITE" id="PS51379">
    <property type="entry name" value="4FE4S_FER_2"/>
    <property type="match status" value="2"/>
</dbReference>
<feature type="domain" description="4Fe-4S ferredoxin-type" evidence="4">
    <location>
        <begin position="66"/>
        <end position="95"/>
    </location>
</feature>
<gene>
    <name evidence="5" type="ORF">D2962_11410</name>
</gene>
<dbReference type="RefSeq" id="WP_122015040.1">
    <property type="nucleotide sequence ID" value="NZ_CP033169.1"/>
</dbReference>
<evidence type="ECO:0000256" key="2">
    <source>
        <dbReference type="ARBA" id="ARBA00023004"/>
    </source>
</evidence>
<keyword evidence="2" id="KW-0408">Iron</keyword>
<dbReference type="PANTHER" id="PTHR43122">
    <property type="entry name" value="FERREDOXIN SUBUNIT OF PYRUVATE:FLAVODOXIN OXIDOREDUCTASE-RELATED"/>
    <property type="match status" value="1"/>
</dbReference>
<dbReference type="InterPro" id="IPR017896">
    <property type="entry name" value="4Fe4S_Fe-S-bd"/>
</dbReference>
<organism evidence="5 6">
    <name type="scientific">Biomaibacter acetigenes</name>
    <dbReference type="NCBI Taxonomy" id="2316383"/>
    <lineage>
        <taxon>Bacteria</taxon>
        <taxon>Bacillati</taxon>
        <taxon>Bacillota</taxon>
        <taxon>Clostridia</taxon>
        <taxon>Thermosediminibacterales</taxon>
        <taxon>Tepidanaerobacteraceae</taxon>
        <taxon>Biomaibacter</taxon>
    </lineage>
</organism>
<dbReference type="KEGG" id="bacg:D2962_11410"/>
<dbReference type="PROSITE" id="PS00198">
    <property type="entry name" value="4FE4S_FER_1"/>
    <property type="match status" value="1"/>
</dbReference>
<evidence type="ECO:0000256" key="1">
    <source>
        <dbReference type="ARBA" id="ARBA00022723"/>
    </source>
</evidence>
<name>A0A3G2R6T4_9FIRM</name>
<reference evidence="5 6" key="1">
    <citation type="submission" date="2018-10" db="EMBL/GenBank/DDBJ databases">
        <authorList>
            <person name="Zhang X."/>
        </authorList>
    </citation>
    <scope>NUCLEOTIDE SEQUENCE [LARGE SCALE GENOMIC DNA]</scope>
    <source>
        <strain evidence="5 6">SK-G1</strain>
    </source>
</reference>
<dbReference type="Pfam" id="PF12838">
    <property type="entry name" value="Fer4_7"/>
    <property type="match status" value="1"/>
</dbReference>
<dbReference type="Gene3D" id="3.30.70.20">
    <property type="match status" value="1"/>
</dbReference>
<evidence type="ECO:0000259" key="4">
    <source>
        <dbReference type="PROSITE" id="PS51379"/>
    </source>
</evidence>
<dbReference type="PANTHER" id="PTHR43122:SF1">
    <property type="entry name" value="IRON-SULFUR-BINDING PROTEIN"/>
    <property type="match status" value="1"/>
</dbReference>
<accession>A0A3G2R6T4</accession>
<proteinExistence type="predicted"/>
<keyword evidence="6" id="KW-1185">Reference proteome</keyword>
<keyword evidence="1" id="KW-0479">Metal-binding</keyword>
<protein>
    <submittedName>
        <fullName evidence="5">4Fe-4S dicluster domain-containing protein</fullName>
    </submittedName>
</protein>
<dbReference type="EMBL" id="CP033169">
    <property type="protein sequence ID" value="AYO31126.1"/>
    <property type="molecule type" value="Genomic_DNA"/>
</dbReference>
<dbReference type="GO" id="GO:0046872">
    <property type="term" value="F:metal ion binding"/>
    <property type="evidence" value="ECO:0007669"/>
    <property type="project" value="UniProtKB-KW"/>
</dbReference>
<dbReference type="AlphaFoldDB" id="A0A3G2R6T4"/>